<evidence type="ECO:0000313" key="3">
    <source>
        <dbReference type="Proteomes" id="UP000318431"/>
    </source>
</evidence>
<sequence length="485" mass="52093">MEPFSVVQALWRRRDLLRQDEWQELYRRVLALLQGDRPDEAARLPDTLDALQHAWFMERVYLVRCDAAPDDAAVLRQRFRRFLQDQLHRPLPEAEVFNEDWPCSLPAEDDAALRPYGVTGGEVRDAAAAFLRTLPADLLVLLQGYCTPRRRLAPHVAAAHYHGGALGLAHFGSEKHGAAPEVVLPAHADTLLARWLAGTLRRENGLGPGDSAAVRIVLDCLCAMASAPAVDGPDSGSPEHDALTPPLPVVAARLAADGDGAGDGTGSAADWRDTAVPPDALLLFARAEAAAALAQRVPAPGQIHLLTGTRSALGLLLDSWQPERGCWRGRLVTPDASYAGPTDLVIDARDAPVDGRAGLVLGELLYDAAPALLGPCLGVLGPARLQALALHEERGNDGQALPRPGVVARRAVGSDYVLTGTPLFVGDPRATYLRLVSEAASHAGLREVPWEVTARGEAIMAWRWRKVVVIVAVALIGVLAVWLFH</sequence>
<protein>
    <submittedName>
        <fullName evidence="2">Uncharacterized protein</fullName>
    </submittedName>
</protein>
<accession>A0A562R3H3</accession>
<name>A0A562R3H3_9BURK</name>
<keyword evidence="1" id="KW-0472">Membrane</keyword>
<gene>
    <name evidence="2" type="ORF">IP91_03945</name>
</gene>
<dbReference type="Proteomes" id="UP000318431">
    <property type="component" value="Unassembled WGS sequence"/>
</dbReference>
<comment type="caution">
    <text evidence="2">The sequence shown here is derived from an EMBL/GenBank/DDBJ whole genome shotgun (WGS) entry which is preliminary data.</text>
</comment>
<feature type="transmembrane region" description="Helical" evidence="1">
    <location>
        <begin position="467"/>
        <end position="484"/>
    </location>
</feature>
<dbReference type="EMBL" id="VLLB01000007">
    <property type="protein sequence ID" value="TWI63104.1"/>
    <property type="molecule type" value="Genomic_DNA"/>
</dbReference>
<evidence type="ECO:0000256" key="1">
    <source>
        <dbReference type="SAM" id="Phobius"/>
    </source>
</evidence>
<proteinExistence type="predicted"/>
<keyword evidence="1" id="KW-0812">Transmembrane</keyword>
<reference evidence="2 3" key="1">
    <citation type="journal article" date="2015" name="Stand. Genomic Sci.">
        <title>Genomic Encyclopedia of Bacterial and Archaeal Type Strains, Phase III: the genomes of soil and plant-associated and newly described type strains.</title>
        <authorList>
            <person name="Whitman W.B."/>
            <person name="Woyke T."/>
            <person name="Klenk H.P."/>
            <person name="Zhou Y."/>
            <person name="Lilburn T.G."/>
            <person name="Beck B.J."/>
            <person name="De Vos P."/>
            <person name="Vandamme P."/>
            <person name="Eisen J.A."/>
            <person name="Garrity G."/>
            <person name="Hugenholtz P."/>
            <person name="Kyrpides N.C."/>
        </authorList>
    </citation>
    <scope>NUCLEOTIDE SEQUENCE [LARGE SCALE GENOMIC DNA]</scope>
    <source>
        <strain evidence="2 3">CGMCC 1.10822</strain>
    </source>
</reference>
<keyword evidence="1" id="KW-1133">Transmembrane helix</keyword>
<keyword evidence="3" id="KW-1185">Reference proteome</keyword>
<dbReference type="AlphaFoldDB" id="A0A562R3H3"/>
<evidence type="ECO:0000313" key="2">
    <source>
        <dbReference type="EMBL" id="TWI63104.1"/>
    </source>
</evidence>
<organism evidence="2 3">
    <name type="scientific">Pseudoduganella lurida</name>
    <dbReference type="NCBI Taxonomy" id="1036180"/>
    <lineage>
        <taxon>Bacteria</taxon>
        <taxon>Pseudomonadati</taxon>
        <taxon>Pseudomonadota</taxon>
        <taxon>Betaproteobacteria</taxon>
        <taxon>Burkholderiales</taxon>
        <taxon>Oxalobacteraceae</taxon>
        <taxon>Telluria group</taxon>
        <taxon>Pseudoduganella</taxon>
    </lineage>
</organism>